<accession>H1V0C2</accession>
<feature type="region of interest" description="Disordered" evidence="1">
    <location>
        <begin position="1"/>
        <end position="46"/>
    </location>
</feature>
<dbReference type="AlphaFoldDB" id="H1V0C2"/>
<gene>
    <name evidence="2" type="ORF">CH063_05818</name>
</gene>
<dbReference type="EMBL" id="CACQ02000851">
    <property type="protein sequence ID" value="CCF33673.1"/>
    <property type="molecule type" value="Genomic_DNA"/>
</dbReference>
<evidence type="ECO:0000313" key="3">
    <source>
        <dbReference type="Proteomes" id="UP000007174"/>
    </source>
</evidence>
<organism evidence="2 3">
    <name type="scientific">Colletotrichum higginsianum (strain IMI 349063)</name>
    <name type="common">Crucifer anthracnose fungus</name>
    <dbReference type="NCBI Taxonomy" id="759273"/>
    <lineage>
        <taxon>Eukaryota</taxon>
        <taxon>Fungi</taxon>
        <taxon>Dikarya</taxon>
        <taxon>Ascomycota</taxon>
        <taxon>Pezizomycotina</taxon>
        <taxon>Sordariomycetes</taxon>
        <taxon>Hypocreomycetidae</taxon>
        <taxon>Glomerellales</taxon>
        <taxon>Glomerellaceae</taxon>
        <taxon>Colletotrichum</taxon>
        <taxon>Colletotrichum destructivum species complex</taxon>
    </lineage>
</organism>
<proteinExistence type="predicted"/>
<sequence length="100" mass="10922">KGTPRSGACLKERLDRELNSGTRNSTSLDLSLTQIPVHPDPHGGPRTCQVPHEGITGRDLPVNHCVNTGMLWYLSLVEWLEHSTVAAISRPPSITDSLND</sequence>
<dbReference type="HOGENOM" id="CLU_2312724_0_0_1"/>
<reference evidence="3" key="1">
    <citation type="journal article" date="2012" name="Nat. Genet.">
        <title>Lifestyle transitions in plant pathogenic Colletotrichum fungi deciphered by genome and transcriptome analyses.</title>
        <authorList>
            <person name="O'Connell R.J."/>
            <person name="Thon M.R."/>
            <person name="Hacquard S."/>
            <person name="Amyotte S.G."/>
            <person name="Kleemann J."/>
            <person name="Torres M.F."/>
            <person name="Damm U."/>
            <person name="Buiate E.A."/>
            <person name="Epstein L."/>
            <person name="Alkan N."/>
            <person name="Altmueller J."/>
            <person name="Alvarado-Balderrama L."/>
            <person name="Bauser C.A."/>
            <person name="Becker C."/>
            <person name="Birren B.W."/>
            <person name="Chen Z."/>
            <person name="Choi J."/>
            <person name="Crouch J.A."/>
            <person name="Duvick J.P."/>
            <person name="Farman M.A."/>
            <person name="Gan P."/>
            <person name="Heiman D."/>
            <person name="Henrissat B."/>
            <person name="Howard R.J."/>
            <person name="Kabbage M."/>
            <person name="Koch C."/>
            <person name="Kracher B."/>
            <person name="Kubo Y."/>
            <person name="Law A.D."/>
            <person name="Lebrun M.-H."/>
            <person name="Lee Y.-H."/>
            <person name="Miyara I."/>
            <person name="Moore N."/>
            <person name="Neumann U."/>
            <person name="Nordstroem K."/>
            <person name="Panaccione D.G."/>
            <person name="Panstruga R."/>
            <person name="Place M."/>
            <person name="Proctor R.H."/>
            <person name="Prusky D."/>
            <person name="Rech G."/>
            <person name="Reinhardt R."/>
            <person name="Rollins J.A."/>
            <person name="Rounsley S."/>
            <person name="Schardl C.L."/>
            <person name="Schwartz D.C."/>
            <person name="Shenoy N."/>
            <person name="Shirasu K."/>
            <person name="Sikhakolli U.R."/>
            <person name="Stueber K."/>
            <person name="Sukno S.A."/>
            <person name="Sweigard J.A."/>
            <person name="Takano Y."/>
            <person name="Takahara H."/>
            <person name="Trail F."/>
            <person name="van der Does H.C."/>
            <person name="Voll L.M."/>
            <person name="Will I."/>
            <person name="Young S."/>
            <person name="Zeng Q."/>
            <person name="Zhang J."/>
            <person name="Zhou S."/>
            <person name="Dickman M.B."/>
            <person name="Schulze-Lefert P."/>
            <person name="Ver Loren van Themaat E."/>
            <person name="Ma L.-J."/>
            <person name="Vaillancourt L.J."/>
        </authorList>
    </citation>
    <scope>NUCLEOTIDE SEQUENCE [LARGE SCALE GENOMIC DNA]</scope>
    <source>
        <strain evidence="3">IMI 349063</strain>
    </source>
</reference>
<evidence type="ECO:0000313" key="2">
    <source>
        <dbReference type="EMBL" id="CCF33673.1"/>
    </source>
</evidence>
<feature type="compositionally biased region" description="Polar residues" evidence="1">
    <location>
        <begin position="19"/>
        <end position="34"/>
    </location>
</feature>
<dbReference type="Proteomes" id="UP000007174">
    <property type="component" value="Unassembled WGS sequence"/>
</dbReference>
<evidence type="ECO:0000256" key="1">
    <source>
        <dbReference type="SAM" id="MobiDB-lite"/>
    </source>
</evidence>
<feature type="non-terminal residue" evidence="2">
    <location>
        <position position="1"/>
    </location>
</feature>
<protein>
    <submittedName>
        <fullName evidence="2">Uncharacterized protein</fullName>
    </submittedName>
</protein>
<name>H1V0C2_COLHI</name>